<evidence type="ECO:0000313" key="6">
    <source>
        <dbReference type="Proteomes" id="UP001552521"/>
    </source>
</evidence>
<dbReference type="EMBL" id="JBFAQK010000009">
    <property type="protein sequence ID" value="MEV4681072.1"/>
    <property type="molecule type" value="Genomic_DNA"/>
</dbReference>
<keyword evidence="4" id="KW-1133">Transmembrane helix</keyword>
<evidence type="ECO:0000256" key="2">
    <source>
        <dbReference type="ARBA" id="ARBA00023136"/>
    </source>
</evidence>
<name>A0ABV3HR93_9ACTN</name>
<dbReference type="PANTHER" id="PTHR37042:SF4">
    <property type="entry name" value="OUTER MEMBRANE PROTEIN RV1973"/>
    <property type="match status" value="1"/>
</dbReference>
<dbReference type="Proteomes" id="UP001552521">
    <property type="component" value="Unassembled WGS sequence"/>
</dbReference>
<feature type="compositionally biased region" description="Low complexity" evidence="3">
    <location>
        <begin position="97"/>
        <end position="108"/>
    </location>
</feature>
<keyword evidence="4" id="KW-0812">Transmembrane</keyword>
<evidence type="ECO:0000256" key="3">
    <source>
        <dbReference type="SAM" id="MobiDB-lite"/>
    </source>
</evidence>
<sequence>MSTTRHLINRQRRLAGAASRTAGPTAAPPSGDATTSDQDRERAPARDAGRAGGKRAQSRTTAAVKGSLGKAPAAVKGTPGKARAAVKGTPGRAEPDGGSPSRGARARRAGPPAVLAVLTLLLGGFAAFAADRAADLRDRPAARNTALTDIARTSEVKGQVTTAVEAVFSYNFADAGALDQAAKTHLTGRAVQQHGEMLATVVKEGPKQKLVLTTTVTASGVEQIAKDRARVLVYADQSNTRTAAKEETTYAAAMLAVDAVHEDGTWRIAGIDTFGSGS</sequence>
<comment type="subcellular location">
    <subcellularLocation>
        <location evidence="1">Membrane</location>
    </subcellularLocation>
</comment>
<reference evidence="5 6" key="1">
    <citation type="submission" date="2024-06" db="EMBL/GenBank/DDBJ databases">
        <title>The Natural Products Discovery Center: Release of the First 8490 Sequenced Strains for Exploring Actinobacteria Biosynthetic Diversity.</title>
        <authorList>
            <person name="Kalkreuter E."/>
            <person name="Kautsar S.A."/>
            <person name="Yang D."/>
            <person name="Bader C.D."/>
            <person name="Teijaro C.N."/>
            <person name="Fluegel L."/>
            <person name="Davis C.M."/>
            <person name="Simpson J.R."/>
            <person name="Lauterbach L."/>
            <person name="Steele A.D."/>
            <person name="Gui C."/>
            <person name="Meng S."/>
            <person name="Li G."/>
            <person name="Viehrig K."/>
            <person name="Ye F."/>
            <person name="Su P."/>
            <person name="Kiefer A.F."/>
            <person name="Nichols A."/>
            <person name="Cepeda A.J."/>
            <person name="Yan W."/>
            <person name="Fan B."/>
            <person name="Jiang Y."/>
            <person name="Adhikari A."/>
            <person name="Zheng C.-J."/>
            <person name="Schuster L."/>
            <person name="Cowan T.M."/>
            <person name="Smanski M.J."/>
            <person name="Chevrette M.G."/>
            <person name="De Carvalho L.P.S."/>
            <person name="Shen B."/>
        </authorList>
    </citation>
    <scope>NUCLEOTIDE SEQUENCE [LARGE SCALE GENOMIC DNA]</scope>
    <source>
        <strain evidence="5 6">NPDC049344</strain>
    </source>
</reference>
<keyword evidence="2 4" id="KW-0472">Membrane</keyword>
<evidence type="ECO:0000256" key="4">
    <source>
        <dbReference type="SAM" id="Phobius"/>
    </source>
</evidence>
<accession>A0ABV3HR93</accession>
<organism evidence="5 6">
    <name type="scientific">Streptomyces kurssanovii</name>
    <dbReference type="NCBI Taxonomy" id="67312"/>
    <lineage>
        <taxon>Bacteria</taxon>
        <taxon>Bacillati</taxon>
        <taxon>Actinomycetota</taxon>
        <taxon>Actinomycetes</taxon>
        <taxon>Kitasatosporales</taxon>
        <taxon>Streptomycetaceae</taxon>
        <taxon>Streptomyces</taxon>
    </lineage>
</organism>
<evidence type="ECO:0000256" key="1">
    <source>
        <dbReference type="ARBA" id="ARBA00004370"/>
    </source>
</evidence>
<dbReference type="PANTHER" id="PTHR37042">
    <property type="entry name" value="OUTER MEMBRANE PROTEIN RV1973"/>
    <property type="match status" value="1"/>
</dbReference>
<feature type="compositionally biased region" description="Basic and acidic residues" evidence="3">
    <location>
        <begin position="37"/>
        <end position="49"/>
    </location>
</feature>
<gene>
    <name evidence="5" type="ORF">AB0K36_09880</name>
</gene>
<protein>
    <recommendedName>
        <fullName evidence="7">Integral membrane protein</fullName>
    </recommendedName>
</protein>
<keyword evidence="6" id="KW-1185">Reference proteome</keyword>
<evidence type="ECO:0008006" key="7">
    <source>
        <dbReference type="Google" id="ProtNLM"/>
    </source>
</evidence>
<proteinExistence type="predicted"/>
<comment type="caution">
    <text evidence="5">The sequence shown here is derived from an EMBL/GenBank/DDBJ whole genome shotgun (WGS) entry which is preliminary data.</text>
</comment>
<feature type="transmembrane region" description="Helical" evidence="4">
    <location>
        <begin position="112"/>
        <end position="130"/>
    </location>
</feature>
<evidence type="ECO:0000313" key="5">
    <source>
        <dbReference type="EMBL" id="MEV4681072.1"/>
    </source>
</evidence>
<feature type="region of interest" description="Disordered" evidence="3">
    <location>
        <begin position="1"/>
        <end position="108"/>
    </location>
</feature>
<dbReference type="RefSeq" id="WP_364590830.1">
    <property type="nucleotide sequence ID" value="NZ_JBFAQK010000009.1"/>
</dbReference>